<accession>A0A9X3B0P9</accession>
<dbReference type="RefSeq" id="WP_261517216.1">
    <property type="nucleotide sequence ID" value="NZ_JAODNV010000035.1"/>
</dbReference>
<dbReference type="Proteomes" id="UP001149009">
    <property type="component" value="Unassembled WGS sequence"/>
</dbReference>
<dbReference type="PANTHER" id="PTHR34203">
    <property type="entry name" value="METHYLTRANSFERASE, FKBM FAMILY PROTEIN"/>
    <property type="match status" value="1"/>
</dbReference>
<dbReference type="SUPFAM" id="SSF53335">
    <property type="entry name" value="S-adenosyl-L-methionine-dependent methyltransferases"/>
    <property type="match status" value="1"/>
</dbReference>
<dbReference type="PANTHER" id="PTHR34203:SF15">
    <property type="entry name" value="SLL1173 PROTEIN"/>
    <property type="match status" value="1"/>
</dbReference>
<name>A0A9X3B0P9_9HYPH</name>
<reference evidence="2" key="1">
    <citation type="submission" date="2022-08" db="EMBL/GenBank/DDBJ databases">
        <title>Chelativorans sichuanense sp. nov., a paraffin oil-degrading bacterium isolated from a mixture of oil-based drill cuttings and paddy soil.</title>
        <authorList>
            <person name="Yu J."/>
            <person name="Liu H."/>
            <person name="Chen Q."/>
        </authorList>
    </citation>
    <scope>NUCLEOTIDE SEQUENCE</scope>
    <source>
        <strain evidence="2">SCAU 2101</strain>
    </source>
</reference>
<proteinExistence type="predicted"/>
<keyword evidence="2" id="KW-0489">Methyltransferase</keyword>
<sequence length="304" mass="34014">MRDRQLMLLCRLLRRVTRVLYKFNGTGLPRVAELIRRSVAKIAHRKSALSRLVIDDFRGRSKFICDLGEHIGSQLFFRGQYSEAELDTLERILKKEFVFVDIGANQGVFTVCAAGMLTEGKVYAFEPVSHLRKRLEENLQVNNYGNVIIFDCGLSDISGQKVPIFESDTLFDDGTNNAGLPSLFREGPGYRTIEEILLLRLDDFTEQIGPVDVIKIDVEGAELAVLRGGESTISKYKPYIIFEANASALRAAGENIDTLFAYLIEMGYRLNIIGERGQLSAVTDGDLGFANVLASHPERSRRVS</sequence>
<dbReference type="InterPro" id="IPR006342">
    <property type="entry name" value="FkbM_mtfrase"/>
</dbReference>
<protein>
    <submittedName>
        <fullName evidence="2">FkbM family methyltransferase</fullName>
    </submittedName>
</protein>
<evidence type="ECO:0000313" key="2">
    <source>
        <dbReference type="EMBL" id="MCT8992270.1"/>
    </source>
</evidence>
<dbReference type="Pfam" id="PF05050">
    <property type="entry name" value="Methyltransf_21"/>
    <property type="match status" value="1"/>
</dbReference>
<dbReference type="GO" id="GO:0032259">
    <property type="term" value="P:methylation"/>
    <property type="evidence" value="ECO:0007669"/>
    <property type="project" value="UniProtKB-KW"/>
</dbReference>
<dbReference type="NCBIfam" id="TIGR01444">
    <property type="entry name" value="fkbM_fam"/>
    <property type="match status" value="1"/>
</dbReference>
<dbReference type="EMBL" id="JAODNV010000035">
    <property type="protein sequence ID" value="MCT8992270.1"/>
    <property type="molecule type" value="Genomic_DNA"/>
</dbReference>
<comment type="caution">
    <text evidence="2">The sequence shown here is derived from an EMBL/GenBank/DDBJ whole genome shotgun (WGS) entry which is preliminary data.</text>
</comment>
<evidence type="ECO:0000259" key="1">
    <source>
        <dbReference type="Pfam" id="PF05050"/>
    </source>
</evidence>
<keyword evidence="2" id="KW-0808">Transferase</keyword>
<dbReference type="AlphaFoldDB" id="A0A9X3B0P9"/>
<keyword evidence="3" id="KW-1185">Reference proteome</keyword>
<evidence type="ECO:0000313" key="3">
    <source>
        <dbReference type="Proteomes" id="UP001149009"/>
    </source>
</evidence>
<dbReference type="InterPro" id="IPR052514">
    <property type="entry name" value="SAM-dependent_MTase"/>
</dbReference>
<dbReference type="InterPro" id="IPR029063">
    <property type="entry name" value="SAM-dependent_MTases_sf"/>
</dbReference>
<dbReference type="Gene3D" id="3.40.50.150">
    <property type="entry name" value="Vaccinia Virus protein VP39"/>
    <property type="match status" value="1"/>
</dbReference>
<feature type="domain" description="Methyltransferase FkbM" evidence="1">
    <location>
        <begin position="101"/>
        <end position="270"/>
    </location>
</feature>
<dbReference type="GO" id="GO:0008168">
    <property type="term" value="F:methyltransferase activity"/>
    <property type="evidence" value="ECO:0007669"/>
    <property type="project" value="UniProtKB-KW"/>
</dbReference>
<gene>
    <name evidence="2" type="ORF">NYR54_18660</name>
</gene>
<organism evidence="2 3">
    <name type="scientific">Chelativorans petroleitrophicus</name>
    <dbReference type="NCBI Taxonomy" id="2975484"/>
    <lineage>
        <taxon>Bacteria</taxon>
        <taxon>Pseudomonadati</taxon>
        <taxon>Pseudomonadota</taxon>
        <taxon>Alphaproteobacteria</taxon>
        <taxon>Hyphomicrobiales</taxon>
        <taxon>Phyllobacteriaceae</taxon>
        <taxon>Chelativorans</taxon>
    </lineage>
</organism>